<reference evidence="2" key="1">
    <citation type="submission" date="2022-03" db="EMBL/GenBank/DDBJ databases">
        <title>Draft genome sequence of Aduncisulcus paluster, a free-living microaerophilic Fornicata.</title>
        <authorList>
            <person name="Yuyama I."/>
            <person name="Kume K."/>
            <person name="Tamura T."/>
            <person name="Inagaki Y."/>
            <person name="Hashimoto T."/>
        </authorList>
    </citation>
    <scope>NUCLEOTIDE SEQUENCE</scope>
    <source>
        <strain evidence="2">NY0171</strain>
    </source>
</reference>
<dbReference type="EMBL" id="BQXS01011269">
    <property type="protein sequence ID" value="GKT36626.1"/>
    <property type="molecule type" value="Genomic_DNA"/>
</dbReference>
<protein>
    <recommendedName>
        <fullName evidence="4">Nucleolar 27S pre-rRNA processing Urb2/Npa2 C-terminal domain-containing protein</fullName>
    </recommendedName>
</protein>
<accession>A0ABQ5KW16</accession>
<gene>
    <name evidence="2" type="ORF">ADUPG1_009556</name>
</gene>
<evidence type="ECO:0008006" key="4">
    <source>
        <dbReference type="Google" id="ProtNLM"/>
    </source>
</evidence>
<evidence type="ECO:0000313" key="3">
    <source>
        <dbReference type="Proteomes" id="UP001057375"/>
    </source>
</evidence>
<proteinExistence type="predicted"/>
<feature type="region of interest" description="Disordered" evidence="1">
    <location>
        <begin position="1132"/>
        <end position="1151"/>
    </location>
</feature>
<sequence>MSLFYLEGDIAANVPSHMALKLGKKDWIQIASVLLWPSFRPHPAPNLATSIVVTQLNNVIFTIENAKQLFDFCFCLKLFHPDKVVEFENVCSAFGKIPHSWNFLLSILQNEKDSEKIPEFDYDAIIQLFEDYLQSLASNDIKYAFLQTFIPLLLSSASSSTQVNIFLQFYGVIALIAKNILKSAHIDSSKKKKTDPKSFNTICSCLSQSLDLGDKLGLQTHLSSFISSFIQRKSILLSPSMSHSLLKDVFHWPDISTTSLCLNQAEFDEENDILKQIQSLKAVGKKIKKIKRKLDVPSIAKEYTDDLVSHFLKNLKIESKDTTGMKETTSSAFISKCLSLLFASLETGISRGLTLGGITTDMELSRTHSSQILIETMISSHKSIDISKFSSILCQYDPSVPKMMSPLFEKLPPLKSIQLLPILITHMGYDALEISSSVLSRLEFLPLSFPQNTIVQYDTKFRDINVDILSICHQFISDLSGLSIPAIRTEEYISFLNKYIEQSLFETTNTLRLLVSFSFVAIVYERCISSMNKGISRNKNEIEASELLLKTWESVLNKIYLWNRPEKVSSKSEKKENVVWLIQNNFSIDISILYLFAYSCLLRVCGVDISVSSLVPNQGQILVLFLSQCSQVSYSIQKYIKGLKIDEKRGIESGIYLQTIFLSSFCFLFGSIGICLFLRLCINLDLDPSDIIFPNISGLQSLLSAFRSIKKETFDTKNYNIFSLALPLLVSSQIYSQNMHYYPILTQAFSHLIASCQIYPFSSISTPIVNKEENKEEEEEEEVEQESSVRCGISCEDERGKMFVQLCDAFVSPKQGIFLSFLEEYSCSILPKNYIQFLLSLNLFLESLHFSSKEVKHPELNYSNAIVFIGQRCVQLVLKCFAFASSKTGTRGFVCVLCDSLCCTCREIICGSKFRSKDIESYSSSVIQSKIESSLSVLKRFSDNVFPNIISSLRSSSVLIAQEMLEKLYLFGNELIPSLVNLIYKRAKQVEKEKKRKNGMETKKKRSSLILVSDDKTISHQDPKIEIPYSTILMRFLLLAMEKGYHVPASSCSKICSIFSDEQLRFIFRRAFKYLQVEIRDHQKGHGQAGDLNYLEKNSIFMRYYVLFLSISEAHEKEYLFMKQFKTSDKEGDKEARKKEKSGKRRTSSMNDENYSTDFRIIPVSNISSFLMKLLNSTISSFSLPFVLELFSDILSEISPFLSKPLIERLAQFGVSEMLRSKYTSLSLSKEPDYSSSLFHLISIIGIGSKNGVKGSILLLVCSNVFECIICQVWIVNDVSITIKKALYKLSQTISSIYRREKHSHHESELLHPAQTLLRVYALNVHKLPSQCVDYALKCVFKIIPLFKPKHIQRIMVDVGTSYQKIVENCMKEYKRRKILEFNA</sequence>
<keyword evidence="3" id="KW-1185">Reference proteome</keyword>
<evidence type="ECO:0000313" key="2">
    <source>
        <dbReference type="EMBL" id="GKT36626.1"/>
    </source>
</evidence>
<name>A0ABQ5KW16_9EUKA</name>
<dbReference type="Proteomes" id="UP001057375">
    <property type="component" value="Unassembled WGS sequence"/>
</dbReference>
<organism evidence="2 3">
    <name type="scientific">Aduncisulcus paluster</name>
    <dbReference type="NCBI Taxonomy" id="2918883"/>
    <lineage>
        <taxon>Eukaryota</taxon>
        <taxon>Metamonada</taxon>
        <taxon>Carpediemonas-like organisms</taxon>
        <taxon>Aduncisulcus</taxon>
    </lineage>
</organism>
<comment type="caution">
    <text evidence="2">The sequence shown here is derived from an EMBL/GenBank/DDBJ whole genome shotgun (WGS) entry which is preliminary data.</text>
</comment>
<evidence type="ECO:0000256" key="1">
    <source>
        <dbReference type="SAM" id="MobiDB-lite"/>
    </source>
</evidence>